<keyword evidence="2" id="KW-0315">Glutamine amidotransferase</keyword>
<dbReference type="RefSeq" id="WP_086433838.1">
    <property type="nucleotide sequence ID" value="NZ_FXWH01000001.1"/>
</dbReference>
<dbReference type="Gene3D" id="3.40.50.880">
    <property type="match status" value="1"/>
</dbReference>
<dbReference type="PROSITE" id="PS51273">
    <property type="entry name" value="GATASE_TYPE_1"/>
    <property type="match status" value="1"/>
</dbReference>
<feature type="domain" description="Glutamine amidotransferase" evidence="1">
    <location>
        <begin position="46"/>
        <end position="183"/>
    </location>
</feature>
<accession>A0A1Y6EHV8</accession>
<dbReference type="GO" id="GO:0016740">
    <property type="term" value="F:transferase activity"/>
    <property type="evidence" value="ECO:0007669"/>
    <property type="project" value="UniProtKB-KW"/>
</dbReference>
<evidence type="ECO:0000313" key="3">
    <source>
        <dbReference type="Proteomes" id="UP000194450"/>
    </source>
</evidence>
<dbReference type="Pfam" id="PF00117">
    <property type="entry name" value="GATase"/>
    <property type="match status" value="1"/>
</dbReference>
<dbReference type="PANTHER" id="PTHR43235">
    <property type="entry name" value="GLUTAMINE AMIDOTRANSFERASE PB2B2.05-RELATED"/>
    <property type="match status" value="1"/>
</dbReference>
<dbReference type="GO" id="GO:0005829">
    <property type="term" value="C:cytosol"/>
    <property type="evidence" value="ECO:0007669"/>
    <property type="project" value="TreeGrafter"/>
</dbReference>
<sequence>MKLIGITQRVESVAGRDEVRDCLDQRWGQFITELGFVPVALLNKVQDQRAYLEALNCDGFVLTGGGDISCVDARRSLEFAILNHAIERELPVFAVCRGMQAISAFSGGQLTKIRHHTGVRHKLVGEWAESRGIDNVNSYHDFSIVEENLGDNLTVLASTADGAIEAVKHEIHPWMGIMWHPEREEPFEPFDKRLFLEHFCRELP</sequence>
<dbReference type="AlphaFoldDB" id="A0A1Y6EHV8"/>
<proteinExistence type="predicted"/>
<evidence type="ECO:0000313" key="2">
    <source>
        <dbReference type="EMBL" id="SMQ62208.1"/>
    </source>
</evidence>
<reference evidence="3" key="1">
    <citation type="submission" date="2017-04" db="EMBL/GenBank/DDBJ databases">
        <authorList>
            <person name="Varghese N."/>
            <person name="Submissions S."/>
        </authorList>
    </citation>
    <scope>NUCLEOTIDE SEQUENCE [LARGE SCALE GENOMIC DNA]</scope>
</reference>
<name>A0A1Y6EHV8_9GAMM</name>
<dbReference type="InterPro" id="IPR017926">
    <property type="entry name" value="GATASE"/>
</dbReference>
<dbReference type="EMBL" id="FXWH01000001">
    <property type="protein sequence ID" value="SMQ62208.1"/>
    <property type="molecule type" value="Genomic_DNA"/>
</dbReference>
<evidence type="ECO:0000259" key="1">
    <source>
        <dbReference type="Pfam" id="PF00117"/>
    </source>
</evidence>
<protein>
    <submittedName>
        <fullName evidence="2">Putative glutamine amidotransferase</fullName>
    </submittedName>
</protein>
<keyword evidence="2" id="KW-0808">Transferase</keyword>
<organism evidence="2 3">
    <name type="scientific">Pseudidiomarina planktonica</name>
    <dbReference type="NCBI Taxonomy" id="1323738"/>
    <lineage>
        <taxon>Bacteria</taxon>
        <taxon>Pseudomonadati</taxon>
        <taxon>Pseudomonadota</taxon>
        <taxon>Gammaproteobacteria</taxon>
        <taxon>Alteromonadales</taxon>
        <taxon>Idiomarinaceae</taxon>
        <taxon>Pseudidiomarina</taxon>
    </lineage>
</organism>
<keyword evidence="3" id="KW-1185">Reference proteome</keyword>
<dbReference type="GO" id="GO:0016811">
    <property type="term" value="F:hydrolase activity, acting on carbon-nitrogen (but not peptide) bonds, in linear amides"/>
    <property type="evidence" value="ECO:0007669"/>
    <property type="project" value="InterPro"/>
</dbReference>
<dbReference type="InterPro" id="IPR044668">
    <property type="entry name" value="PuuD-like"/>
</dbReference>
<dbReference type="SUPFAM" id="SSF52317">
    <property type="entry name" value="Class I glutamine amidotransferase-like"/>
    <property type="match status" value="1"/>
</dbReference>
<dbReference type="InterPro" id="IPR029062">
    <property type="entry name" value="Class_I_gatase-like"/>
</dbReference>
<dbReference type="Proteomes" id="UP000194450">
    <property type="component" value="Unassembled WGS sequence"/>
</dbReference>
<dbReference type="PANTHER" id="PTHR43235:SF1">
    <property type="entry name" value="GLUTAMINE AMIDOTRANSFERASE PB2B2.05-RELATED"/>
    <property type="match status" value="1"/>
</dbReference>
<gene>
    <name evidence="2" type="ORF">SAMN06297229_0675</name>
</gene>
<dbReference type="OrthoDB" id="9813383at2"/>